<evidence type="ECO:0000256" key="6">
    <source>
        <dbReference type="HAMAP-Rule" id="MF_01365"/>
    </source>
</evidence>
<proteinExistence type="inferred from homology"/>
<dbReference type="PROSITE" id="PS00525">
    <property type="entry name" value="RIBOSOMAL_L6_1"/>
    <property type="match status" value="1"/>
</dbReference>
<evidence type="ECO:0000256" key="7">
    <source>
        <dbReference type="RuleBase" id="RU003869"/>
    </source>
</evidence>
<comment type="function">
    <text evidence="6 8">This protein binds to the 23S rRNA, and is important in its secondary structure. It is located near the subunit interface in the base of the L7/L12 stalk, and near the tRNA binding site of the peptidyltransferase center.</text>
</comment>
<feature type="domain" description="Large ribosomal subunit protein uL6 alpha-beta" evidence="9">
    <location>
        <begin position="91"/>
        <end position="164"/>
    </location>
</feature>
<dbReference type="InterPro" id="IPR019906">
    <property type="entry name" value="Ribosomal_uL6_bac-type"/>
</dbReference>
<evidence type="ECO:0000256" key="1">
    <source>
        <dbReference type="ARBA" id="ARBA00009356"/>
    </source>
</evidence>
<dbReference type="FunFam" id="3.90.930.12:FF:000001">
    <property type="entry name" value="50S ribosomal protein L6"/>
    <property type="match status" value="1"/>
</dbReference>
<dbReference type="OrthoDB" id="9805007at2"/>
<keyword evidence="2 6" id="KW-0699">rRNA-binding</keyword>
<dbReference type="GO" id="GO:0003735">
    <property type="term" value="F:structural constituent of ribosome"/>
    <property type="evidence" value="ECO:0007669"/>
    <property type="project" value="UniProtKB-UniRule"/>
</dbReference>
<organism evidence="10 11">
    <name type="scientific">Desulfotomaculum copahuensis</name>
    <dbReference type="NCBI Taxonomy" id="1838280"/>
    <lineage>
        <taxon>Bacteria</taxon>
        <taxon>Bacillati</taxon>
        <taxon>Bacillota</taxon>
        <taxon>Clostridia</taxon>
        <taxon>Eubacteriales</taxon>
        <taxon>Desulfotomaculaceae</taxon>
        <taxon>Desulfotomaculum</taxon>
    </lineage>
</organism>
<dbReference type="Proteomes" id="UP000078532">
    <property type="component" value="Unassembled WGS sequence"/>
</dbReference>
<evidence type="ECO:0000256" key="3">
    <source>
        <dbReference type="ARBA" id="ARBA00022884"/>
    </source>
</evidence>
<sequence length="182" mass="19809">MSRIGRQPIPLPQGVEVEVDGAAVRVKGPKGLLERELHRDMSIRVEDGRIVVERPSDDKLHRSLHGLTRTLINNMVLGVTRGFEKSLELTGVGYRASKQGNKLVLAVGYSHPVEIVPPSGLEIDVPAPTKVVVKGMDKEKVGALAANIRAVREPEPYKGKGIKYEGERIRRKAGKAGGKGKK</sequence>
<dbReference type="PIRSF" id="PIRSF002162">
    <property type="entry name" value="Ribosomal_L6"/>
    <property type="match status" value="1"/>
</dbReference>
<dbReference type="GO" id="GO:0022625">
    <property type="term" value="C:cytosolic large ribosomal subunit"/>
    <property type="evidence" value="ECO:0007669"/>
    <property type="project" value="UniProtKB-UniRule"/>
</dbReference>
<dbReference type="PANTHER" id="PTHR11655">
    <property type="entry name" value="60S/50S RIBOSOMAL PROTEIN L6/L9"/>
    <property type="match status" value="1"/>
</dbReference>
<dbReference type="STRING" id="1838280.A6M21_11490"/>
<keyword evidence="4 6" id="KW-0689">Ribosomal protein</keyword>
<evidence type="ECO:0000256" key="8">
    <source>
        <dbReference type="RuleBase" id="RU003870"/>
    </source>
</evidence>
<dbReference type="Pfam" id="PF00347">
    <property type="entry name" value="Ribosomal_L6"/>
    <property type="match status" value="2"/>
</dbReference>
<reference evidence="10 11" key="1">
    <citation type="submission" date="2016-04" db="EMBL/GenBank/DDBJ databases">
        <authorList>
            <person name="Evans L.H."/>
            <person name="Alamgir A."/>
            <person name="Owens N."/>
            <person name="Weber N.D."/>
            <person name="Virtaneva K."/>
            <person name="Barbian K."/>
            <person name="Babar A."/>
            <person name="Rosenke K."/>
        </authorList>
    </citation>
    <scope>NUCLEOTIDE SEQUENCE [LARGE SCALE GENOMIC DNA]</scope>
    <source>
        <strain evidence="10 11">LMa1</strain>
    </source>
</reference>
<dbReference type="SUPFAM" id="SSF56053">
    <property type="entry name" value="Ribosomal protein L6"/>
    <property type="match status" value="2"/>
</dbReference>
<comment type="subunit">
    <text evidence="6">Part of the 50S ribosomal subunit.</text>
</comment>
<comment type="caution">
    <text evidence="10">The sequence shown here is derived from an EMBL/GenBank/DDBJ whole genome shotgun (WGS) entry which is preliminary data.</text>
</comment>
<keyword evidence="11" id="KW-1185">Reference proteome</keyword>
<dbReference type="GO" id="GO:0002181">
    <property type="term" value="P:cytoplasmic translation"/>
    <property type="evidence" value="ECO:0007669"/>
    <property type="project" value="TreeGrafter"/>
</dbReference>
<feature type="domain" description="Large ribosomal subunit protein uL6 alpha-beta" evidence="9">
    <location>
        <begin position="12"/>
        <end position="82"/>
    </location>
</feature>
<dbReference type="EMBL" id="LYVF01000167">
    <property type="protein sequence ID" value="OAT81159.1"/>
    <property type="molecule type" value="Genomic_DNA"/>
</dbReference>
<protein>
    <recommendedName>
        <fullName evidence="6">Large ribosomal subunit protein uL6</fullName>
    </recommendedName>
</protein>
<accession>A0A1B7LDI7</accession>
<dbReference type="PRINTS" id="PR00059">
    <property type="entry name" value="RIBOSOMALL6"/>
</dbReference>
<dbReference type="AlphaFoldDB" id="A0A1B7LDI7"/>
<dbReference type="GO" id="GO:0019843">
    <property type="term" value="F:rRNA binding"/>
    <property type="evidence" value="ECO:0007669"/>
    <property type="project" value="UniProtKB-UniRule"/>
</dbReference>
<evidence type="ECO:0000259" key="9">
    <source>
        <dbReference type="Pfam" id="PF00347"/>
    </source>
</evidence>
<gene>
    <name evidence="6" type="primary">rplF</name>
    <name evidence="10" type="ORF">A6M21_11490</name>
</gene>
<evidence type="ECO:0000256" key="5">
    <source>
        <dbReference type="ARBA" id="ARBA00023274"/>
    </source>
</evidence>
<keyword evidence="5 6" id="KW-0687">Ribonucleoprotein</keyword>
<dbReference type="PANTHER" id="PTHR11655:SF14">
    <property type="entry name" value="LARGE RIBOSOMAL SUBUNIT PROTEIN UL6M"/>
    <property type="match status" value="1"/>
</dbReference>
<name>A0A1B7LDI7_9FIRM</name>
<evidence type="ECO:0000313" key="10">
    <source>
        <dbReference type="EMBL" id="OAT81159.1"/>
    </source>
</evidence>
<dbReference type="NCBIfam" id="TIGR03654">
    <property type="entry name" value="L6_bact"/>
    <property type="match status" value="1"/>
</dbReference>
<evidence type="ECO:0000256" key="4">
    <source>
        <dbReference type="ARBA" id="ARBA00022980"/>
    </source>
</evidence>
<evidence type="ECO:0000256" key="2">
    <source>
        <dbReference type="ARBA" id="ARBA00022730"/>
    </source>
</evidence>
<comment type="similarity">
    <text evidence="1 6 7">Belongs to the universal ribosomal protein uL6 family.</text>
</comment>
<dbReference type="InterPro" id="IPR002358">
    <property type="entry name" value="Ribosomal_uL6_CS"/>
</dbReference>
<dbReference type="Gene3D" id="3.90.930.12">
    <property type="entry name" value="Ribosomal protein L6, alpha-beta domain"/>
    <property type="match status" value="2"/>
</dbReference>
<dbReference type="InterPro" id="IPR000702">
    <property type="entry name" value="Ribosomal_uL6-like"/>
</dbReference>
<keyword evidence="3 6" id="KW-0694">RNA-binding</keyword>
<dbReference type="InterPro" id="IPR020040">
    <property type="entry name" value="Ribosomal_uL6_a/b-dom"/>
</dbReference>
<dbReference type="HAMAP" id="MF_01365_B">
    <property type="entry name" value="Ribosomal_uL6_B"/>
    <property type="match status" value="1"/>
</dbReference>
<dbReference type="InterPro" id="IPR036789">
    <property type="entry name" value="Ribosomal_uL6-like_a/b-dom_sf"/>
</dbReference>
<dbReference type="RefSeq" id="WP_066668987.1">
    <property type="nucleotide sequence ID" value="NZ_LYVF01000167.1"/>
</dbReference>
<evidence type="ECO:0000313" key="11">
    <source>
        <dbReference type="Proteomes" id="UP000078532"/>
    </source>
</evidence>
<dbReference type="FunFam" id="3.90.930.12:FF:000002">
    <property type="entry name" value="50S ribosomal protein L6"/>
    <property type="match status" value="1"/>
</dbReference>